<keyword evidence="3" id="KW-0862">Zinc</keyword>
<evidence type="ECO:0000256" key="1">
    <source>
        <dbReference type="ARBA" id="ARBA00022723"/>
    </source>
</evidence>
<dbReference type="InterPro" id="IPR017455">
    <property type="entry name" value="Znf_FYVE-rel"/>
</dbReference>
<sequence>MSPLPAKGNISPKSSYSSYDQVSENEVFLSIAQKAIKQVKSISTNAFVNGTWKQRRSPANELLLEHKAQDEYRIISQSTVPCALDEISSVLSNSNSELFNSSMIEFLGSDFTYGATFRNIATDTPETTSLSVKVLAFGNSTYHRHSITSASRGIKFLDYTERDNSARTEHRVLQMVKRRSCSPDGVKHHVVGDVVCGYALRECPKTRHTMVSLYSSYLIKSSVDRTTRHTVIHRLRKIAQVSTKWVNIAMRRRLGKQEIQDPLNASRSIVELSCVGCNDEFHNIFRKRHFCNFCGWHACGSCSSVEDVELQAGKIEKHRVCHGCSSEINENALEKREISMSPSKPKYQLYHSHSA</sequence>
<evidence type="ECO:0000256" key="2">
    <source>
        <dbReference type="ARBA" id="ARBA00022771"/>
    </source>
</evidence>
<dbReference type="OMA" id="KRMQFSG"/>
<proteinExistence type="predicted"/>
<dbReference type="HOGENOM" id="CLU_051600_0_0_1"/>
<dbReference type="InterPro" id="IPR013083">
    <property type="entry name" value="Znf_RING/FYVE/PHD"/>
</dbReference>
<evidence type="ECO:0000259" key="5">
    <source>
        <dbReference type="PROSITE" id="PS50178"/>
    </source>
</evidence>
<dbReference type="SMART" id="SM00064">
    <property type="entry name" value="FYVE"/>
    <property type="match status" value="1"/>
</dbReference>
<name>K3WM22_GLOUD</name>
<dbReference type="Gene3D" id="3.30.40.10">
    <property type="entry name" value="Zinc/RING finger domain, C3HC4 (zinc finger)"/>
    <property type="match status" value="1"/>
</dbReference>
<evidence type="ECO:0000256" key="3">
    <source>
        <dbReference type="ARBA" id="ARBA00022833"/>
    </source>
</evidence>
<dbReference type="PANTHER" id="PTHR43102">
    <property type="entry name" value="SLR1143 PROTEIN"/>
    <property type="match status" value="1"/>
</dbReference>
<feature type="domain" description="FYVE-type" evidence="5">
    <location>
        <begin position="274"/>
        <end position="329"/>
    </location>
</feature>
<dbReference type="eggNOG" id="ENOG502S5KY">
    <property type="taxonomic scope" value="Eukaryota"/>
</dbReference>
<dbReference type="EnsemblProtists" id="PYU1_T006014">
    <property type="protein sequence ID" value="PYU1_T006014"/>
    <property type="gene ID" value="PYU1_G006002"/>
</dbReference>
<keyword evidence="1" id="KW-0479">Metal-binding</keyword>
<dbReference type="PANTHER" id="PTHR43102:SF2">
    <property type="entry name" value="GAF DOMAIN-CONTAINING PROTEIN"/>
    <property type="match status" value="1"/>
</dbReference>
<evidence type="ECO:0000313" key="7">
    <source>
        <dbReference type="Proteomes" id="UP000019132"/>
    </source>
</evidence>
<evidence type="ECO:0000313" key="6">
    <source>
        <dbReference type="EnsemblProtists" id="PYU1_T006014"/>
    </source>
</evidence>
<reference evidence="6" key="3">
    <citation type="submission" date="2015-02" db="UniProtKB">
        <authorList>
            <consortium name="EnsemblProtists"/>
        </authorList>
    </citation>
    <scope>IDENTIFICATION</scope>
    <source>
        <strain evidence="6">DAOM BR144</strain>
    </source>
</reference>
<dbReference type="EMBL" id="GL376625">
    <property type="status" value="NOT_ANNOTATED_CDS"/>
    <property type="molecule type" value="Genomic_DNA"/>
</dbReference>
<dbReference type="AlphaFoldDB" id="K3WM22"/>
<reference evidence="7" key="2">
    <citation type="submission" date="2010-04" db="EMBL/GenBank/DDBJ databases">
        <authorList>
            <person name="Buell R."/>
            <person name="Hamilton J."/>
            <person name="Hostetler J."/>
        </authorList>
    </citation>
    <scope>NUCLEOTIDE SEQUENCE [LARGE SCALE GENOMIC DNA]</scope>
    <source>
        <strain evidence="7">DAOM:BR144</strain>
    </source>
</reference>
<keyword evidence="7" id="KW-1185">Reference proteome</keyword>
<dbReference type="Pfam" id="PF01363">
    <property type="entry name" value="FYVE"/>
    <property type="match status" value="1"/>
</dbReference>
<dbReference type="Proteomes" id="UP000019132">
    <property type="component" value="Unassembled WGS sequence"/>
</dbReference>
<reference evidence="7" key="1">
    <citation type="journal article" date="2010" name="Genome Biol.">
        <title>Genome sequence of the necrotrophic plant pathogen Pythium ultimum reveals original pathogenicity mechanisms and effector repertoire.</title>
        <authorList>
            <person name="Levesque C.A."/>
            <person name="Brouwer H."/>
            <person name="Cano L."/>
            <person name="Hamilton J.P."/>
            <person name="Holt C."/>
            <person name="Huitema E."/>
            <person name="Raffaele S."/>
            <person name="Robideau G.P."/>
            <person name="Thines M."/>
            <person name="Win J."/>
            <person name="Zerillo M.M."/>
            <person name="Beakes G.W."/>
            <person name="Boore J.L."/>
            <person name="Busam D."/>
            <person name="Dumas B."/>
            <person name="Ferriera S."/>
            <person name="Fuerstenberg S.I."/>
            <person name="Gachon C.M."/>
            <person name="Gaulin E."/>
            <person name="Govers F."/>
            <person name="Grenville-Briggs L."/>
            <person name="Horner N."/>
            <person name="Hostetler J."/>
            <person name="Jiang R.H."/>
            <person name="Johnson J."/>
            <person name="Krajaejun T."/>
            <person name="Lin H."/>
            <person name="Meijer H.J."/>
            <person name="Moore B."/>
            <person name="Morris P."/>
            <person name="Phuntmart V."/>
            <person name="Puiu D."/>
            <person name="Shetty J."/>
            <person name="Stajich J.E."/>
            <person name="Tripathy S."/>
            <person name="Wawra S."/>
            <person name="van West P."/>
            <person name="Whitty B.R."/>
            <person name="Coutinho P.M."/>
            <person name="Henrissat B."/>
            <person name="Martin F."/>
            <person name="Thomas P.D."/>
            <person name="Tyler B.M."/>
            <person name="De Vries R.P."/>
            <person name="Kamoun S."/>
            <person name="Yandell M."/>
            <person name="Tisserat N."/>
            <person name="Buell C.R."/>
        </authorList>
    </citation>
    <scope>NUCLEOTIDE SEQUENCE</scope>
    <source>
        <strain evidence="7">DAOM:BR144</strain>
    </source>
</reference>
<keyword evidence="2 4" id="KW-0863">Zinc-finger</keyword>
<dbReference type="InterPro" id="IPR011011">
    <property type="entry name" value="Znf_FYVE_PHD"/>
</dbReference>
<accession>K3WM22</accession>
<dbReference type="GO" id="GO:0008270">
    <property type="term" value="F:zinc ion binding"/>
    <property type="evidence" value="ECO:0007669"/>
    <property type="project" value="UniProtKB-KW"/>
</dbReference>
<dbReference type="PROSITE" id="PS50178">
    <property type="entry name" value="ZF_FYVE"/>
    <property type="match status" value="1"/>
</dbReference>
<dbReference type="InterPro" id="IPR000306">
    <property type="entry name" value="Znf_FYVE"/>
</dbReference>
<dbReference type="InParanoid" id="K3WM22"/>
<dbReference type="CDD" id="cd00065">
    <property type="entry name" value="FYVE_like_SF"/>
    <property type="match status" value="1"/>
</dbReference>
<evidence type="ECO:0000256" key="4">
    <source>
        <dbReference type="PROSITE-ProRule" id="PRU00091"/>
    </source>
</evidence>
<organism evidence="6 7">
    <name type="scientific">Globisporangium ultimum (strain ATCC 200006 / CBS 805.95 / DAOM BR144)</name>
    <name type="common">Pythium ultimum</name>
    <dbReference type="NCBI Taxonomy" id="431595"/>
    <lineage>
        <taxon>Eukaryota</taxon>
        <taxon>Sar</taxon>
        <taxon>Stramenopiles</taxon>
        <taxon>Oomycota</taxon>
        <taxon>Peronosporomycetes</taxon>
        <taxon>Pythiales</taxon>
        <taxon>Pythiaceae</taxon>
        <taxon>Globisporangium</taxon>
    </lineage>
</organism>
<dbReference type="VEuPathDB" id="FungiDB:PYU1_G006002"/>
<protein>
    <recommendedName>
        <fullName evidence="5">FYVE-type domain-containing protein</fullName>
    </recommendedName>
</protein>
<dbReference type="SUPFAM" id="SSF57903">
    <property type="entry name" value="FYVE/PHD zinc finger"/>
    <property type="match status" value="1"/>
</dbReference>